<dbReference type="GeneID" id="108265527"/>
<dbReference type="FunFam" id="3.40.50.10980:FF:000001">
    <property type="entry name" value="Nibrin"/>
    <property type="match status" value="1"/>
</dbReference>
<evidence type="ECO:0000313" key="15">
    <source>
        <dbReference type="RefSeq" id="XP_017323443.1"/>
    </source>
</evidence>
<evidence type="ECO:0000259" key="13">
    <source>
        <dbReference type="PROSITE" id="PS50006"/>
    </source>
</evidence>
<dbReference type="InterPro" id="IPR000253">
    <property type="entry name" value="FHA_dom"/>
</dbReference>
<dbReference type="GO" id="GO:0000723">
    <property type="term" value="P:telomere maintenance"/>
    <property type="evidence" value="ECO:0007669"/>
    <property type="project" value="InterPro"/>
</dbReference>
<evidence type="ECO:0000256" key="8">
    <source>
        <dbReference type="ARBA" id="ARBA00023242"/>
    </source>
</evidence>
<dbReference type="CDD" id="cd22667">
    <property type="entry name" value="FHA_NBN"/>
    <property type="match status" value="1"/>
</dbReference>
<feature type="compositionally biased region" description="Polar residues" evidence="12">
    <location>
        <begin position="735"/>
        <end position="759"/>
    </location>
</feature>
<gene>
    <name evidence="15" type="primary">nbn</name>
</gene>
<sequence>MWRLDSAESGTGPVSLLAGKEYVVGRKNCDILLSNDQSISRVHAHITVTEQAVTLKDSSKYGTFVNEKRLETGTSKTVYAGDKLTFGVFQSKFRLELDSVVVCSSCVDNEGKATLSREVQALGGRLVNAWSQECTHLVMPAVKVTIKTICALLCGRPIVKPEFFTELSKAVQQRENLPKAESFRPEIDELSLNKDKVDLGPRHERKTLFAGKTFVFLNTKQMKRLSQAIGFGGGRSQLLEEGSLPASLLESRGTCVVDVTTGSSQPLIPPTTKKWAESVGLILHRNGLRFIAESEIGLAAIYVNNQTYCNPCTSLDSVSVKMGPAILEATLSQNAAVDETVLHGASVNITAYVVNTEPSQNVGRKDVCSATAVGETPEKRAANLLRPTTSEKPPKATEPSAACSEPVSSLSRVQEEKKAKSESQKSDECAKFTGYLSNGAKLKKSPQKQTSLTSFFKPSNKKRLREGSTESELSEAKLSRQEDEGSKETKNSNPAPSLQKSATRLGSQTAHNQHGTTTRYGFSASLGLGSGLATESRSGGARPNLSLNLDSNYSSKKRKEPEQDPVASADLDVSLEELESIMSEDMDEPVQPTANKKQRLDQGERSTAVAGDVCNATFSKQQRVEKKQSIVSTSRNSEQDRQSSATRDPERKSQIASNKTQDVEQEQHSLTHGNDRCKTLDAKEEEVSFLLENKGHHGFTKHSEEVAVKDELMDSSSGSGPGRDPEIPRKLLQVQFKSLTVSAPSKTRTEPLQSHNPSGKNFKCFHKVPVPGLQGLPKIIGGSDLVAHNRSKTSEFEEWLRDAAEQEKQQEREETLGDDLFRYNPRTTKRR</sequence>
<dbReference type="CDD" id="cd17741">
    <property type="entry name" value="BRCT_nibrin"/>
    <property type="match status" value="1"/>
</dbReference>
<dbReference type="InterPro" id="IPR036420">
    <property type="entry name" value="BRCT_dom_sf"/>
</dbReference>
<dbReference type="InterPro" id="IPR013908">
    <property type="entry name" value="Nibrin_C"/>
</dbReference>
<dbReference type="PANTHER" id="PTHR12162">
    <property type="entry name" value="NIBRIN-RELATED"/>
    <property type="match status" value="1"/>
</dbReference>
<feature type="compositionally biased region" description="Low complexity" evidence="12">
    <location>
        <begin position="523"/>
        <end position="533"/>
    </location>
</feature>
<evidence type="ECO:0000256" key="2">
    <source>
        <dbReference type="ARBA" id="ARBA00004574"/>
    </source>
</evidence>
<evidence type="ECO:0000256" key="10">
    <source>
        <dbReference type="ARBA" id="ARBA00023306"/>
    </source>
</evidence>
<dbReference type="SUPFAM" id="SSF49879">
    <property type="entry name" value="SMAD/FHA domain"/>
    <property type="match status" value="1"/>
</dbReference>
<dbReference type="InterPro" id="IPR008984">
    <property type="entry name" value="SMAD_FHA_dom_sf"/>
</dbReference>
<dbReference type="InterPro" id="IPR016592">
    <property type="entry name" value="Nibrin_met"/>
</dbReference>
<dbReference type="Pfam" id="PF00533">
    <property type="entry name" value="BRCT"/>
    <property type="match status" value="1"/>
</dbReference>
<dbReference type="PROSITE" id="PS50006">
    <property type="entry name" value="FHA_DOMAIN"/>
    <property type="match status" value="1"/>
</dbReference>
<reference evidence="14" key="1">
    <citation type="journal article" date="2016" name="Nat. Commun.">
        <title>The channel catfish genome sequence provides insights into the evolution of scale formation in teleosts.</title>
        <authorList>
            <person name="Liu Z."/>
            <person name="Liu S."/>
            <person name="Yao J."/>
            <person name="Bao L."/>
            <person name="Zhang J."/>
            <person name="Li Y."/>
            <person name="Jiang C."/>
            <person name="Sun L."/>
            <person name="Wang R."/>
            <person name="Zhang Y."/>
            <person name="Zhou T."/>
            <person name="Zeng Q."/>
            <person name="Fu Q."/>
            <person name="Gao S."/>
            <person name="Li N."/>
            <person name="Koren S."/>
            <person name="Jiang Y."/>
            <person name="Zimin A."/>
            <person name="Xu P."/>
            <person name="Phillippy A.M."/>
            <person name="Geng X."/>
            <person name="Song L."/>
            <person name="Sun F."/>
            <person name="Li C."/>
            <person name="Wang X."/>
            <person name="Chen A."/>
            <person name="Jin Y."/>
            <person name="Yuan Z."/>
            <person name="Yang Y."/>
            <person name="Tan S."/>
            <person name="Peatman E."/>
            <person name="Lu J."/>
            <person name="Qin Z."/>
            <person name="Dunham R."/>
            <person name="Li Z."/>
            <person name="Sonstegard T."/>
            <person name="Feng J."/>
            <person name="Danzmann R.G."/>
            <person name="Schroeder S."/>
            <person name="Scheffler B."/>
            <person name="Duke M.V."/>
            <person name="Ballard L."/>
            <person name="Kucuktas H."/>
            <person name="Kaltenboeck L."/>
            <person name="Liu H."/>
            <person name="Armbruster J."/>
            <person name="Xie Y."/>
            <person name="Kirby M.L."/>
            <person name="Tian Y."/>
            <person name="Flanagan M.E."/>
            <person name="Mu W."/>
            <person name="Waldbieser G.C."/>
        </authorList>
    </citation>
    <scope>NUCLEOTIDE SEQUENCE [LARGE SCALE GENOMIC DNA]</scope>
    <source>
        <strain evidence="14">SDA103</strain>
    </source>
</reference>
<feature type="region of interest" description="Disordered" evidence="12">
    <location>
        <begin position="378"/>
        <end position="428"/>
    </location>
</feature>
<feature type="region of interest" description="Disordered" evidence="12">
    <location>
        <begin position="802"/>
        <end position="831"/>
    </location>
</feature>
<evidence type="ECO:0000256" key="9">
    <source>
        <dbReference type="ARBA" id="ARBA00023254"/>
    </source>
</evidence>
<dbReference type="Proteomes" id="UP000221080">
    <property type="component" value="Chromosome 1"/>
</dbReference>
<dbReference type="GO" id="GO:0000724">
    <property type="term" value="P:double-strand break repair via homologous recombination"/>
    <property type="evidence" value="ECO:0007669"/>
    <property type="project" value="TreeGrafter"/>
</dbReference>
<evidence type="ECO:0000313" key="14">
    <source>
        <dbReference type="Proteomes" id="UP000221080"/>
    </source>
</evidence>
<keyword evidence="10" id="KW-0131">Cell cycle</keyword>
<organism evidence="14 15">
    <name type="scientific">Ictalurus punctatus</name>
    <name type="common">Channel catfish</name>
    <name type="synonym">Silurus punctatus</name>
    <dbReference type="NCBI Taxonomy" id="7998"/>
    <lineage>
        <taxon>Eukaryota</taxon>
        <taxon>Metazoa</taxon>
        <taxon>Chordata</taxon>
        <taxon>Craniata</taxon>
        <taxon>Vertebrata</taxon>
        <taxon>Euteleostomi</taxon>
        <taxon>Actinopterygii</taxon>
        <taxon>Neopterygii</taxon>
        <taxon>Teleostei</taxon>
        <taxon>Ostariophysi</taxon>
        <taxon>Siluriformes</taxon>
        <taxon>Ictaluridae</taxon>
        <taxon>Ictalurus</taxon>
    </lineage>
</organism>
<evidence type="ECO:0000256" key="1">
    <source>
        <dbReference type="ARBA" id="ARBA00004322"/>
    </source>
</evidence>
<dbReference type="GO" id="GO:0003684">
    <property type="term" value="F:damaged DNA binding"/>
    <property type="evidence" value="ECO:0007669"/>
    <property type="project" value="TreeGrafter"/>
</dbReference>
<dbReference type="InterPro" id="IPR001357">
    <property type="entry name" value="BRCT_dom"/>
</dbReference>
<name>A0A2D0QYG4_ICTPU</name>
<dbReference type="PIRSF" id="PIRSF011869">
    <property type="entry name" value="Nibrin_animal"/>
    <property type="match status" value="1"/>
</dbReference>
<dbReference type="SUPFAM" id="SSF52113">
    <property type="entry name" value="BRCT domain"/>
    <property type="match status" value="1"/>
</dbReference>
<comment type="similarity">
    <text evidence="11">Belongs to the Nibrin family.</text>
</comment>
<dbReference type="GO" id="GO:0016605">
    <property type="term" value="C:PML body"/>
    <property type="evidence" value="ECO:0007669"/>
    <property type="project" value="UniProtKB-SubCell"/>
</dbReference>
<feature type="compositionally biased region" description="Basic and acidic residues" evidence="12">
    <location>
        <begin position="474"/>
        <end position="490"/>
    </location>
</feature>
<feature type="compositionally biased region" description="Low complexity" evidence="12">
    <location>
        <begin position="544"/>
        <end position="554"/>
    </location>
</feature>
<feature type="compositionally biased region" description="Basic and acidic residues" evidence="12">
    <location>
        <begin position="802"/>
        <end position="821"/>
    </location>
</feature>
<dbReference type="InterPro" id="IPR040227">
    <property type="entry name" value="Nibrin-rel"/>
</dbReference>
<dbReference type="Gene3D" id="3.40.50.10980">
    <property type="entry name" value="Nibrin, BRCT2 domain"/>
    <property type="match status" value="1"/>
</dbReference>
<comment type="subcellular location">
    <subcellularLocation>
        <location evidence="2">Chromosome</location>
        <location evidence="2">Telomere</location>
    </subcellularLocation>
    <subcellularLocation>
        <location evidence="1">Nucleus</location>
        <location evidence="1">PML body</location>
    </subcellularLocation>
</comment>
<evidence type="ECO:0000256" key="6">
    <source>
        <dbReference type="ARBA" id="ARBA00022895"/>
    </source>
</evidence>
<dbReference type="PANTHER" id="PTHR12162:SF0">
    <property type="entry name" value="NIBRIN"/>
    <property type="match status" value="1"/>
</dbReference>
<dbReference type="AlphaFoldDB" id="A0A2D0QYG4"/>
<dbReference type="Pfam" id="PF08599">
    <property type="entry name" value="Nbs1_C"/>
    <property type="match status" value="1"/>
</dbReference>
<dbReference type="FunFam" id="2.60.200.20:FF:000017">
    <property type="entry name" value="Nibrin"/>
    <property type="match status" value="1"/>
</dbReference>
<dbReference type="STRING" id="7998.ENSIPUP00000004520"/>
<dbReference type="Gene3D" id="3.40.50.10190">
    <property type="entry name" value="BRCT domain"/>
    <property type="match status" value="1"/>
</dbReference>
<reference evidence="15" key="2">
    <citation type="submission" date="2025-08" db="UniProtKB">
        <authorList>
            <consortium name="RefSeq"/>
        </authorList>
    </citation>
    <scope>IDENTIFICATION</scope>
    <source>
        <tissue evidence="15">Blood</tissue>
    </source>
</reference>
<evidence type="ECO:0000256" key="5">
    <source>
        <dbReference type="ARBA" id="ARBA00022763"/>
    </source>
</evidence>
<dbReference type="KEGG" id="ipu:108265527"/>
<dbReference type="InterPro" id="IPR043014">
    <property type="entry name" value="Nibrin_BRCT2_sf"/>
</dbReference>
<dbReference type="RefSeq" id="XP_017323443.1">
    <property type="nucleotide sequence ID" value="XM_017467954.3"/>
</dbReference>
<dbReference type="OrthoDB" id="552194at2759"/>
<evidence type="ECO:0000256" key="7">
    <source>
        <dbReference type="ARBA" id="ARBA00023204"/>
    </source>
</evidence>
<dbReference type="GO" id="GO:0007095">
    <property type="term" value="P:mitotic G2 DNA damage checkpoint signaling"/>
    <property type="evidence" value="ECO:0007669"/>
    <property type="project" value="InterPro"/>
</dbReference>
<evidence type="ECO:0000256" key="4">
    <source>
        <dbReference type="ARBA" id="ARBA00022454"/>
    </source>
</evidence>
<keyword evidence="6" id="KW-0779">Telomere</keyword>
<dbReference type="GO" id="GO:0000781">
    <property type="term" value="C:chromosome, telomeric region"/>
    <property type="evidence" value="ECO:0007669"/>
    <property type="project" value="UniProtKB-SubCell"/>
</dbReference>
<feature type="region of interest" description="Disordered" evidence="12">
    <location>
        <begin position="440"/>
        <end position="679"/>
    </location>
</feature>
<keyword evidence="5" id="KW-0227">DNA damage</keyword>
<dbReference type="GO" id="GO:0051321">
    <property type="term" value="P:meiotic cell cycle"/>
    <property type="evidence" value="ECO:0007669"/>
    <property type="project" value="UniProtKB-KW"/>
</dbReference>
<dbReference type="OMA" id="KKNFKMF"/>
<evidence type="ECO:0000256" key="11">
    <source>
        <dbReference type="ARBA" id="ARBA00044757"/>
    </source>
</evidence>
<keyword evidence="14" id="KW-1185">Reference proteome</keyword>
<dbReference type="GO" id="GO:0030870">
    <property type="term" value="C:Mre11 complex"/>
    <property type="evidence" value="ECO:0007669"/>
    <property type="project" value="InterPro"/>
</dbReference>
<evidence type="ECO:0000256" key="12">
    <source>
        <dbReference type="SAM" id="MobiDB-lite"/>
    </source>
</evidence>
<feature type="compositionally biased region" description="Basic and acidic residues" evidence="12">
    <location>
        <begin position="413"/>
        <end position="428"/>
    </location>
</feature>
<keyword evidence="4" id="KW-0158">Chromosome</keyword>
<feature type="compositionally biased region" description="Basic and acidic residues" evidence="12">
    <location>
        <begin position="701"/>
        <end position="712"/>
    </location>
</feature>
<dbReference type="Pfam" id="PF16508">
    <property type="entry name" value="NIBRIN_BRCT_II"/>
    <property type="match status" value="1"/>
</dbReference>
<dbReference type="Gene3D" id="2.60.200.20">
    <property type="match status" value="1"/>
</dbReference>
<feature type="region of interest" description="Disordered" evidence="12">
    <location>
        <begin position="694"/>
        <end position="763"/>
    </location>
</feature>
<evidence type="ECO:0000256" key="3">
    <source>
        <dbReference type="ARBA" id="ARBA00020013"/>
    </source>
</evidence>
<keyword evidence="7" id="KW-0234">DNA repair</keyword>
<proteinExistence type="inferred from homology"/>
<keyword evidence="8" id="KW-0539">Nucleus</keyword>
<dbReference type="Pfam" id="PF00498">
    <property type="entry name" value="FHA"/>
    <property type="match status" value="1"/>
</dbReference>
<protein>
    <recommendedName>
        <fullName evidence="3">Nibrin</fullName>
    </recommendedName>
</protein>
<feature type="domain" description="FHA" evidence="13">
    <location>
        <begin position="16"/>
        <end position="70"/>
    </location>
</feature>
<feature type="compositionally biased region" description="Basic and acidic residues" evidence="12">
    <location>
        <begin position="661"/>
        <end position="679"/>
    </location>
</feature>
<dbReference type="SMART" id="SM00240">
    <property type="entry name" value="FHA"/>
    <property type="match status" value="1"/>
</dbReference>
<dbReference type="CTD" id="4683"/>
<feature type="compositionally biased region" description="Polar residues" evidence="12">
    <location>
        <begin position="491"/>
        <end position="520"/>
    </location>
</feature>
<dbReference type="InterPro" id="IPR032429">
    <property type="entry name" value="Nibrin_BRCT2"/>
</dbReference>
<feature type="compositionally biased region" description="Basic and acidic residues" evidence="12">
    <location>
        <begin position="637"/>
        <end position="653"/>
    </location>
</feature>
<keyword evidence="9" id="KW-0469">Meiosis</keyword>
<feature type="compositionally biased region" description="Acidic residues" evidence="12">
    <location>
        <begin position="573"/>
        <end position="588"/>
    </location>
</feature>
<dbReference type="SMART" id="SM01348">
    <property type="entry name" value="Nbs1_C"/>
    <property type="match status" value="1"/>
</dbReference>
<feature type="compositionally biased region" description="Polar residues" evidence="12">
    <location>
        <begin position="447"/>
        <end position="457"/>
    </location>
</feature>
<accession>A0A2D0QYG4</accession>